<evidence type="ECO:0000259" key="10">
    <source>
        <dbReference type="PROSITE" id="PS51195"/>
    </source>
</evidence>
<feature type="domain" description="DEAD-box RNA helicase Q" evidence="10">
    <location>
        <begin position="2"/>
        <end position="30"/>
    </location>
</feature>
<evidence type="ECO:0000259" key="8">
    <source>
        <dbReference type="PROSITE" id="PS51192"/>
    </source>
</evidence>
<dbReference type="FunCoup" id="A0A371RJ75">
    <property type="interactions" value="402"/>
</dbReference>
<feature type="region of interest" description="Disordered" evidence="7">
    <location>
        <begin position="374"/>
        <end position="606"/>
    </location>
</feature>
<dbReference type="Pfam" id="PF00271">
    <property type="entry name" value="Helicase_C"/>
    <property type="match status" value="1"/>
</dbReference>
<evidence type="ECO:0000259" key="9">
    <source>
        <dbReference type="PROSITE" id="PS51194"/>
    </source>
</evidence>
<feature type="compositionally biased region" description="Basic and acidic residues" evidence="7">
    <location>
        <begin position="385"/>
        <end position="396"/>
    </location>
</feature>
<evidence type="ECO:0000256" key="3">
    <source>
        <dbReference type="ARBA" id="ARBA00022806"/>
    </source>
</evidence>
<keyword evidence="12" id="KW-1185">Reference proteome</keyword>
<name>A0A371RJ75_9PROT</name>
<dbReference type="GO" id="GO:0003724">
    <property type="term" value="F:RNA helicase activity"/>
    <property type="evidence" value="ECO:0007669"/>
    <property type="project" value="InterPro"/>
</dbReference>
<organism evidence="11 12">
    <name type="scientific">Parvularcula marina</name>
    <dbReference type="NCBI Taxonomy" id="2292771"/>
    <lineage>
        <taxon>Bacteria</taxon>
        <taxon>Pseudomonadati</taxon>
        <taxon>Pseudomonadota</taxon>
        <taxon>Alphaproteobacteria</taxon>
        <taxon>Parvularculales</taxon>
        <taxon>Parvularculaceae</taxon>
        <taxon>Parvularcula</taxon>
    </lineage>
</organism>
<evidence type="ECO:0008006" key="13">
    <source>
        <dbReference type="Google" id="ProtNLM"/>
    </source>
</evidence>
<evidence type="ECO:0000256" key="6">
    <source>
        <dbReference type="PROSITE-ProRule" id="PRU00552"/>
    </source>
</evidence>
<comment type="caution">
    <text evidence="11">The sequence shown here is derived from an EMBL/GenBank/DDBJ whole genome shotgun (WGS) entry which is preliminary data.</text>
</comment>
<dbReference type="Gene3D" id="3.40.50.300">
    <property type="entry name" value="P-loop containing nucleotide triphosphate hydrolases"/>
    <property type="match status" value="2"/>
</dbReference>
<dbReference type="Proteomes" id="UP000264589">
    <property type="component" value="Unassembled WGS sequence"/>
</dbReference>
<accession>A0A371RJ75</accession>
<dbReference type="PROSITE" id="PS51192">
    <property type="entry name" value="HELICASE_ATP_BIND_1"/>
    <property type="match status" value="1"/>
</dbReference>
<dbReference type="InterPro" id="IPR011545">
    <property type="entry name" value="DEAD/DEAH_box_helicase_dom"/>
</dbReference>
<gene>
    <name evidence="11" type="ORF">DX908_09615</name>
</gene>
<dbReference type="GO" id="GO:0016787">
    <property type="term" value="F:hydrolase activity"/>
    <property type="evidence" value="ECO:0007669"/>
    <property type="project" value="UniProtKB-KW"/>
</dbReference>
<keyword evidence="1" id="KW-0547">Nucleotide-binding</keyword>
<evidence type="ECO:0000256" key="4">
    <source>
        <dbReference type="ARBA" id="ARBA00022840"/>
    </source>
</evidence>
<evidence type="ECO:0000313" key="11">
    <source>
        <dbReference type="EMBL" id="RFB05495.1"/>
    </source>
</evidence>
<feature type="compositionally biased region" description="Basic and acidic residues" evidence="7">
    <location>
        <begin position="432"/>
        <end position="557"/>
    </location>
</feature>
<dbReference type="CDD" id="cd00268">
    <property type="entry name" value="DEADc"/>
    <property type="match status" value="1"/>
</dbReference>
<dbReference type="InParanoid" id="A0A371RJ75"/>
<sequence length="606" mass="67406">MTDFTGFGLAEAISSTLTEGGYDSPTPIQEQAIPLILEGHDLLGIAQTGTGKTLAFTAPILDRLARDMGRAAPKTMRALILAPTRELASQIAKSVSTYGRKVRPSVATIFGGVKIQKQIRQMSAGMDVVVATPGRLLDLIDQGAVTLDGVEMLVLDEADQMLDLGFIHSLKRIVRLLPKERQTLFFSATMPKSIKQLADTYLRDPVQVSVTPESTTAERVEQQGFYASKTVKPQLLAHVLKQDEVKSALVFTRTKHGADRVVKQLARHDIEAVAIHGNKSQNQRERALGAFRSGKVWVLVATDIAARGIDISGLTHVINFELPNVPEQYVHRIGRTGRAGAEGKAISFIADDERGFLKDIQRVTKSKLWMLALPGDLPQPSAEKTPTEARLQREEEAQSEARNARTSRNPRNRKPADRKGADRKPRGARPAQRAEDAPAAEGRRFEERSERPARQDDRRRPYKARSNDDARGDTRSDHRGDKRNDTRGDKRNFSRDEARGETRRDTRGEGRSDNRRKPNPDRRPDDRNGQRPKRAEDQRPKRAEGSRPEGRDTRPGNKSDAAWPARAEGKRPPRKDGRRPEGKPGKPAQRRNGPPRKNGTQGRAAR</sequence>
<dbReference type="Pfam" id="PF00270">
    <property type="entry name" value="DEAD"/>
    <property type="match status" value="1"/>
</dbReference>
<dbReference type="AlphaFoldDB" id="A0A371RJ75"/>
<protein>
    <recommendedName>
        <fullName evidence="13">DEAD/DEAH box helicase</fullName>
    </recommendedName>
</protein>
<dbReference type="SUPFAM" id="SSF52540">
    <property type="entry name" value="P-loop containing nucleoside triphosphate hydrolases"/>
    <property type="match status" value="1"/>
</dbReference>
<dbReference type="GO" id="GO:0003676">
    <property type="term" value="F:nucleic acid binding"/>
    <property type="evidence" value="ECO:0007669"/>
    <property type="project" value="InterPro"/>
</dbReference>
<keyword evidence="2" id="KW-0378">Hydrolase</keyword>
<evidence type="ECO:0000256" key="7">
    <source>
        <dbReference type="SAM" id="MobiDB-lite"/>
    </source>
</evidence>
<feature type="domain" description="Helicase ATP-binding" evidence="8">
    <location>
        <begin position="33"/>
        <end position="208"/>
    </location>
</feature>
<feature type="compositionally biased region" description="Basic and acidic residues" evidence="7">
    <location>
        <begin position="567"/>
        <end position="584"/>
    </location>
</feature>
<evidence type="ECO:0000313" key="12">
    <source>
        <dbReference type="Proteomes" id="UP000264589"/>
    </source>
</evidence>
<dbReference type="PROSITE" id="PS51195">
    <property type="entry name" value="Q_MOTIF"/>
    <property type="match status" value="1"/>
</dbReference>
<feature type="domain" description="Helicase C-terminal" evidence="9">
    <location>
        <begin position="234"/>
        <end position="385"/>
    </location>
</feature>
<feature type="short sequence motif" description="Q motif" evidence="6">
    <location>
        <begin position="2"/>
        <end position="30"/>
    </location>
</feature>
<dbReference type="SMART" id="SM00487">
    <property type="entry name" value="DEXDc"/>
    <property type="match status" value="1"/>
</dbReference>
<evidence type="ECO:0000256" key="2">
    <source>
        <dbReference type="ARBA" id="ARBA00022801"/>
    </source>
</evidence>
<dbReference type="GO" id="GO:0005524">
    <property type="term" value="F:ATP binding"/>
    <property type="evidence" value="ECO:0007669"/>
    <property type="project" value="UniProtKB-KW"/>
</dbReference>
<dbReference type="InterPro" id="IPR001650">
    <property type="entry name" value="Helicase_C-like"/>
</dbReference>
<dbReference type="InterPro" id="IPR014001">
    <property type="entry name" value="Helicase_ATP-bd"/>
</dbReference>
<keyword evidence="4" id="KW-0067">ATP-binding</keyword>
<evidence type="ECO:0000256" key="1">
    <source>
        <dbReference type="ARBA" id="ARBA00022741"/>
    </source>
</evidence>
<reference evidence="11 12" key="1">
    <citation type="submission" date="2018-08" db="EMBL/GenBank/DDBJ databases">
        <title>Parvularcula sp. SM1705, isolated from surface water of the South Sea China.</title>
        <authorList>
            <person name="Sun L."/>
        </authorList>
    </citation>
    <scope>NUCLEOTIDE SEQUENCE [LARGE SCALE GENOMIC DNA]</scope>
    <source>
        <strain evidence="11 12">SM1705</strain>
    </source>
</reference>
<feature type="compositionally biased region" description="Basic and acidic residues" evidence="7">
    <location>
        <begin position="414"/>
        <end position="425"/>
    </location>
</feature>
<dbReference type="InterPro" id="IPR027417">
    <property type="entry name" value="P-loop_NTPase"/>
</dbReference>
<dbReference type="PANTHER" id="PTHR47959">
    <property type="entry name" value="ATP-DEPENDENT RNA HELICASE RHLE-RELATED"/>
    <property type="match status" value="1"/>
</dbReference>
<dbReference type="GO" id="GO:0005829">
    <property type="term" value="C:cytosol"/>
    <property type="evidence" value="ECO:0007669"/>
    <property type="project" value="TreeGrafter"/>
</dbReference>
<dbReference type="InterPro" id="IPR050079">
    <property type="entry name" value="DEAD_box_RNA_helicase"/>
</dbReference>
<dbReference type="InterPro" id="IPR014014">
    <property type="entry name" value="RNA_helicase_DEAD_Q_motif"/>
</dbReference>
<dbReference type="EMBL" id="QUQO01000001">
    <property type="protein sequence ID" value="RFB05495.1"/>
    <property type="molecule type" value="Genomic_DNA"/>
</dbReference>
<dbReference type="OrthoDB" id="9805696at2"/>
<dbReference type="CDD" id="cd18787">
    <property type="entry name" value="SF2_C_DEAD"/>
    <property type="match status" value="1"/>
</dbReference>
<comment type="similarity">
    <text evidence="5">Belongs to the DEAD box helicase family.</text>
</comment>
<dbReference type="PANTHER" id="PTHR47959:SF13">
    <property type="entry name" value="ATP-DEPENDENT RNA HELICASE RHLE"/>
    <property type="match status" value="1"/>
</dbReference>
<keyword evidence="3" id="KW-0347">Helicase</keyword>
<evidence type="ECO:0000256" key="5">
    <source>
        <dbReference type="ARBA" id="ARBA00038437"/>
    </source>
</evidence>
<dbReference type="PROSITE" id="PS51194">
    <property type="entry name" value="HELICASE_CTER"/>
    <property type="match status" value="1"/>
</dbReference>
<dbReference type="RefSeq" id="WP_116392128.1">
    <property type="nucleotide sequence ID" value="NZ_QUQO01000001.1"/>
</dbReference>
<dbReference type="SMART" id="SM00490">
    <property type="entry name" value="HELICc"/>
    <property type="match status" value="1"/>
</dbReference>
<proteinExistence type="inferred from homology"/>
<dbReference type="InterPro" id="IPR044742">
    <property type="entry name" value="DEAD/DEAH_RhlB"/>
</dbReference>